<feature type="binding site" evidence="7">
    <location>
        <begin position="119"/>
        <end position="125"/>
    </location>
    <ligand>
        <name>ATP</name>
        <dbReference type="ChEBI" id="CHEBI:30616"/>
    </ligand>
</feature>
<organism evidence="11 12">
    <name type="scientific">Candidatus Methylopumilus rimovensis</name>
    <dbReference type="NCBI Taxonomy" id="2588535"/>
    <lineage>
        <taxon>Bacteria</taxon>
        <taxon>Pseudomonadati</taxon>
        <taxon>Pseudomonadota</taxon>
        <taxon>Betaproteobacteria</taxon>
        <taxon>Nitrosomonadales</taxon>
        <taxon>Methylophilaceae</taxon>
        <taxon>Candidatus Methylopumilus</taxon>
    </lineage>
</organism>
<sequence>MTINFNKKRVLVIGLGDTGQSVLHFLMNKECVIHAIDTRPTLENLDEIKEKFKKVKFSVGETFNEDIINDIELIVISPGVSLKERYVQAALSRGIPVVGDIEIFSQVKSISSKVIGITGSNGKTTVTALVGELLKAAGISTIVAGNIGIPILNTLNQKVPEVYVLELSSYQLETTYSLALESATVLNISEDHMDRYTSIEEYAKAKYRIFNHAKKIILNRDDEYLKSQINEDSVTFGNHSDEKNYGIKKNGNQYFIAKGNAEIISLDEIKLKGLHNIQNIMAALALCEPFKISNDVIKKVVSQFKAPPHRVEYVDSISGIDFYNDSKGTNLGATIAAIQSMSKPVLLIAGGDGKNQNFKPLINILKSKVKNISLIGKDAQIMQEVFSDKGIPVCIEKNLELAVIKSFELANSGDVILLSPACASTDMFKNYVQRGEVFKDCVSKLKNKS</sequence>
<feature type="domain" description="Mur ligase central" evidence="10">
    <location>
        <begin position="117"/>
        <end position="286"/>
    </location>
</feature>
<dbReference type="Gene3D" id="3.90.190.20">
    <property type="entry name" value="Mur ligase, C-terminal domain"/>
    <property type="match status" value="1"/>
</dbReference>
<protein>
    <recommendedName>
        <fullName evidence="7 8">UDP-N-acetylmuramoylalanine--D-glutamate ligase</fullName>
        <ecNumber evidence="7 8">6.3.2.9</ecNumber>
    </recommendedName>
    <alternativeName>
        <fullName evidence="7">D-glutamic acid-adding enzyme</fullName>
    </alternativeName>
    <alternativeName>
        <fullName evidence="7">UDP-N-acetylmuramoyl-L-alanyl-D-glutamate synthetase</fullName>
    </alternativeName>
</protein>
<name>A0AAE6KNX2_9PROT</name>
<keyword evidence="6 7" id="KW-0067">ATP-binding</keyword>
<keyword evidence="12" id="KW-1185">Reference proteome</keyword>
<evidence type="ECO:0000256" key="5">
    <source>
        <dbReference type="ARBA" id="ARBA00022741"/>
    </source>
</evidence>
<dbReference type="PANTHER" id="PTHR43692">
    <property type="entry name" value="UDP-N-ACETYLMURAMOYLALANINE--D-GLUTAMATE LIGASE"/>
    <property type="match status" value="1"/>
</dbReference>
<dbReference type="GO" id="GO:0009252">
    <property type="term" value="P:peptidoglycan biosynthetic process"/>
    <property type="evidence" value="ECO:0007669"/>
    <property type="project" value="UniProtKB-UniRule"/>
</dbReference>
<dbReference type="KEGG" id="mrk:FIT61_01330"/>
<dbReference type="GO" id="GO:0008764">
    <property type="term" value="F:UDP-N-acetylmuramoylalanine-D-glutamate ligase activity"/>
    <property type="evidence" value="ECO:0007669"/>
    <property type="project" value="UniProtKB-UniRule"/>
</dbReference>
<dbReference type="SUPFAM" id="SSF53244">
    <property type="entry name" value="MurD-like peptide ligases, peptide-binding domain"/>
    <property type="match status" value="1"/>
</dbReference>
<dbReference type="InterPro" id="IPR005762">
    <property type="entry name" value="MurD"/>
</dbReference>
<dbReference type="PANTHER" id="PTHR43692:SF1">
    <property type="entry name" value="UDP-N-ACETYLMURAMOYLALANINE--D-GLUTAMATE LIGASE"/>
    <property type="match status" value="1"/>
</dbReference>
<dbReference type="Gene3D" id="3.40.1190.10">
    <property type="entry name" value="Mur-like, catalytic domain"/>
    <property type="match status" value="1"/>
</dbReference>
<gene>
    <name evidence="7 11" type="primary">murD</name>
    <name evidence="11" type="ORF">FIT61_01330</name>
</gene>
<comment type="catalytic activity">
    <reaction evidence="7 8">
        <text>UDP-N-acetyl-alpha-D-muramoyl-L-alanine + D-glutamate + ATP = UDP-N-acetyl-alpha-D-muramoyl-L-alanyl-D-glutamate + ADP + phosphate + H(+)</text>
        <dbReference type="Rhea" id="RHEA:16429"/>
        <dbReference type="ChEBI" id="CHEBI:15378"/>
        <dbReference type="ChEBI" id="CHEBI:29986"/>
        <dbReference type="ChEBI" id="CHEBI:30616"/>
        <dbReference type="ChEBI" id="CHEBI:43474"/>
        <dbReference type="ChEBI" id="CHEBI:83898"/>
        <dbReference type="ChEBI" id="CHEBI:83900"/>
        <dbReference type="ChEBI" id="CHEBI:456216"/>
        <dbReference type="EC" id="6.3.2.9"/>
    </reaction>
</comment>
<dbReference type="GO" id="GO:0005524">
    <property type="term" value="F:ATP binding"/>
    <property type="evidence" value="ECO:0007669"/>
    <property type="project" value="UniProtKB-UniRule"/>
</dbReference>
<dbReference type="EMBL" id="CP040986">
    <property type="protein sequence ID" value="QDD13125.1"/>
    <property type="molecule type" value="Genomic_DNA"/>
</dbReference>
<dbReference type="Pfam" id="PF21799">
    <property type="entry name" value="MurD-like_N"/>
    <property type="match status" value="1"/>
</dbReference>
<dbReference type="NCBIfam" id="TIGR01087">
    <property type="entry name" value="murD"/>
    <property type="match status" value="1"/>
</dbReference>
<dbReference type="GO" id="GO:0008360">
    <property type="term" value="P:regulation of cell shape"/>
    <property type="evidence" value="ECO:0007669"/>
    <property type="project" value="UniProtKB-KW"/>
</dbReference>
<comment type="pathway">
    <text evidence="2 7 8">Cell wall biogenesis; peptidoglycan biosynthesis.</text>
</comment>
<reference evidence="11 12" key="1">
    <citation type="journal article" date="2019" name="ISME J.">
        <title>Evolution in action: habitat transition from sediment to the pelagial leads to genome streamlining in Methylophilaceae.</title>
        <authorList>
            <person name="Salcher M."/>
            <person name="Schaefle D."/>
            <person name="Kaspar M."/>
            <person name="Neuenschwander S.M."/>
            <person name="Ghai R."/>
        </authorList>
    </citation>
    <scope>NUCLEOTIDE SEQUENCE [LARGE SCALE GENOMIC DNA]</scope>
    <source>
        <strain evidence="11 12">MMS-RI-1</strain>
    </source>
</reference>
<keyword evidence="7 8" id="KW-0132">Cell division</keyword>
<keyword evidence="7 8" id="KW-0133">Cell shape</keyword>
<evidence type="ECO:0000313" key="11">
    <source>
        <dbReference type="EMBL" id="QDD13125.1"/>
    </source>
</evidence>
<dbReference type="EC" id="6.3.2.9" evidence="7 8"/>
<dbReference type="InterPro" id="IPR036565">
    <property type="entry name" value="Mur-like_cat_sf"/>
</dbReference>
<dbReference type="InterPro" id="IPR004101">
    <property type="entry name" value="Mur_ligase_C"/>
</dbReference>
<keyword evidence="7 8" id="KW-0961">Cell wall biogenesis/degradation</keyword>
<evidence type="ECO:0000256" key="3">
    <source>
        <dbReference type="ARBA" id="ARBA00022490"/>
    </source>
</evidence>
<evidence type="ECO:0000256" key="7">
    <source>
        <dbReference type="HAMAP-Rule" id="MF_00639"/>
    </source>
</evidence>
<keyword evidence="5 7" id="KW-0547">Nucleotide-binding</keyword>
<comment type="subcellular location">
    <subcellularLocation>
        <location evidence="1 7 8">Cytoplasm</location>
    </subcellularLocation>
</comment>
<keyword evidence="7 8" id="KW-0131">Cell cycle</keyword>
<keyword evidence="3 7" id="KW-0963">Cytoplasm</keyword>
<dbReference type="Pfam" id="PF08245">
    <property type="entry name" value="Mur_ligase_M"/>
    <property type="match status" value="1"/>
</dbReference>
<dbReference type="InterPro" id="IPR036615">
    <property type="entry name" value="Mur_ligase_C_dom_sf"/>
</dbReference>
<accession>A0AAE6KNX2</accession>
<evidence type="ECO:0000256" key="1">
    <source>
        <dbReference type="ARBA" id="ARBA00004496"/>
    </source>
</evidence>
<dbReference type="HAMAP" id="MF_00639">
    <property type="entry name" value="MurD"/>
    <property type="match status" value="1"/>
</dbReference>
<dbReference type="RefSeq" id="WP_139882741.1">
    <property type="nucleotide sequence ID" value="NZ_CP040986.1"/>
</dbReference>
<comment type="similarity">
    <text evidence="7">Belongs to the MurCDEF family.</text>
</comment>
<feature type="domain" description="Mur ligase C-terminal" evidence="9">
    <location>
        <begin position="309"/>
        <end position="422"/>
    </location>
</feature>
<evidence type="ECO:0000256" key="4">
    <source>
        <dbReference type="ARBA" id="ARBA00022598"/>
    </source>
</evidence>
<dbReference type="InterPro" id="IPR013221">
    <property type="entry name" value="Mur_ligase_cen"/>
</dbReference>
<evidence type="ECO:0000256" key="6">
    <source>
        <dbReference type="ARBA" id="ARBA00022840"/>
    </source>
</evidence>
<evidence type="ECO:0000313" key="12">
    <source>
        <dbReference type="Proteomes" id="UP000312102"/>
    </source>
</evidence>
<dbReference type="AlphaFoldDB" id="A0AAE6KNX2"/>
<dbReference type="GO" id="GO:0005737">
    <property type="term" value="C:cytoplasm"/>
    <property type="evidence" value="ECO:0007669"/>
    <property type="project" value="UniProtKB-SubCell"/>
</dbReference>
<comment type="function">
    <text evidence="7 8">Cell wall formation. Catalyzes the addition of glutamate to the nucleotide precursor UDP-N-acetylmuramoyl-L-alanine (UMA).</text>
</comment>
<evidence type="ECO:0000256" key="8">
    <source>
        <dbReference type="RuleBase" id="RU003664"/>
    </source>
</evidence>
<dbReference type="Proteomes" id="UP000312102">
    <property type="component" value="Chromosome"/>
</dbReference>
<evidence type="ECO:0000259" key="10">
    <source>
        <dbReference type="Pfam" id="PF08245"/>
    </source>
</evidence>
<dbReference type="GO" id="GO:0071555">
    <property type="term" value="P:cell wall organization"/>
    <property type="evidence" value="ECO:0007669"/>
    <property type="project" value="UniProtKB-KW"/>
</dbReference>
<evidence type="ECO:0000259" key="9">
    <source>
        <dbReference type="Pfam" id="PF02875"/>
    </source>
</evidence>
<dbReference type="Pfam" id="PF02875">
    <property type="entry name" value="Mur_ligase_C"/>
    <property type="match status" value="1"/>
</dbReference>
<dbReference type="SUPFAM" id="SSF51984">
    <property type="entry name" value="MurCD N-terminal domain"/>
    <property type="match status" value="1"/>
</dbReference>
<keyword evidence="7 8" id="KW-0573">Peptidoglycan synthesis</keyword>
<dbReference type="SUPFAM" id="SSF53623">
    <property type="entry name" value="MurD-like peptide ligases, catalytic domain"/>
    <property type="match status" value="1"/>
</dbReference>
<proteinExistence type="inferred from homology"/>
<dbReference type="GO" id="GO:0051301">
    <property type="term" value="P:cell division"/>
    <property type="evidence" value="ECO:0007669"/>
    <property type="project" value="UniProtKB-KW"/>
</dbReference>
<keyword evidence="4 7" id="KW-0436">Ligase</keyword>
<dbReference type="Gene3D" id="3.40.50.720">
    <property type="entry name" value="NAD(P)-binding Rossmann-like Domain"/>
    <property type="match status" value="1"/>
</dbReference>
<evidence type="ECO:0000256" key="2">
    <source>
        <dbReference type="ARBA" id="ARBA00004752"/>
    </source>
</evidence>